<feature type="compositionally biased region" description="Basic and acidic residues" evidence="1">
    <location>
        <begin position="191"/>
        <end position="201"/>
    </location>
</feature>
<dbReference type="InterPro" id="IPR010419">
    <property type="entry name" value="CO_DH_gsu"/>
</dbReference>
<dbReference type="PANTHER" id="PTHR38588">
    <property type="entry name" value="BLL0334 PROTEIN"/>
    <property type="match status" value="1"/>
</dbReference>
<dbReference type="PANTHER" id="PTHR38588:SF1">
    <property type="entry name" value="BLL0334 PROTEIN"/>
    <property type="match status" value="1"/>
</dbReference>
<dbReference type="KEGG" id="arev:RVR_5575"/>
<feature type="compositionally biased region" description="Basic and acidic residues" evidence="1">
    <location>
        <begin position="168"/>
        <end position="181"/>
    </location>
</feature>
<evidence type="ECO:0000256" key="1">
    <source>
        <dbReference type="SAM" id="MobiDB-lite"/>
    </source>
</evidence>
<reference evidence="3 4" key="1">
    <citation type="journal article" date="2010" name="J. Bacteriol.">
        <title>Biochemical characterization of a novel indole prenyltransferase from Streptomyces sp. SN-593.</title>
        <authorList>
            <person name="Takahashi S."/>
            <person name="Takagi H."/>
            <person name="Toyoda A."/>
            <person name="Uramoto M."/>
            <person name="Nogawa T."/>
            <person name="Ueki M."/>
            <person name="Sakaki Y."/>
            <person name="Osada H."/>
        </authorList>
    </citation>
    <scope>NUCLEOTIDE SEQUENCE [LARGE SCALE GENOMIC DNA]</scope>
    <source>
        <strain evidence="3 4">SN-593</strain>
    </source>
</reference>
<dbReference type="Proteomes" id="UP000595703">
    <property type="component" value="Chromosome"/>
</dbReference>
<evidence type="ECO:0000313" key="3">
    <source>
        <dbReference type="EMBL" id="BBA99098.1"/>
    </source>
</evidence>
<keyword evidence="2" id="KW-0472">Membrane</keyword>
<keyword evidence="2" id="KW-0812">Transmembrane</keyword>
<evidence type="ECO:0000256" key="2">
    <source>
        <dbReference type="SAM" id="Phobius"/>
    </source>
</evidence>
<proteinExistence type="predicted"/>
<sequence length="325" mass="34128">MRSCVGRLRRMEHESFVPTPSARLAETFRTPGAVASALPGWQPDPDAAVGERVARGRLRLRIAGSTITYRGSVTVTGDAPPFTLEARGTEVRGDGVVEVSVRITPADTEVPQPGSTLTFRGEATASGRLTSYEPAAVEAAVRRLLDRFSAGIAEQTPPAAPDAPAAPDDSHDSDRSDRSGDSETSAEDGAVEGRAHQDRTGEAAGPDDLGSDEPVAEEEEPDVVDDLGDPSAELEEFELVEVEVDVPESAAALDDLVPPAEAAHARRTMIGRSAEEVDHAPPRGRYAPVPAPDASSAATLRWAAPAAAALLASAVVVGRVLRRRR</sequence>
<feature type="region of interest" description="Disordered" evidence="1">
    <location>
        <begin position="270"/>
        <end position="297"/>
    </location>
</feature>
<organism evidence="3 4">
    <name type="scientific">Actinacidiphila reveromycinica</name>
    <dbReference type="NCBI Taxonomy" id="659352"/>
    <lineage>
        <taxon>Bacteria</taxon>
        <taxon>Bacillati</taxon>
        <taxon>Actinomycetota</taxon>
        <taxon>Actinomycetes</taxon>
        <taxon>Kitasatosporales</taxon>
        <taxon>Streptomycetaceae</taxon>
        <taxon>Actinacidiphila</taxon>
    </lineage>
</organism>
<dbReference type="AlphaFoldDB" id="A0A7U3UUP0"/>
<reference evidence="3 4" key="4">
    <citation type="journal article" date="2020" name="Sci. Rep.">
        <title>beta-carboline chemical signals induce reveromycin production through a LuxR family regulator in Streptomyces sp. SN-593.</title>
        <authorList>
            <person name="Panthee S."/>
            <person name="Kito N."/>
            <person name="Hayashi T."/>
            <person name="Shimizu T."/>
            <person name="Ishikawa J."/>
            <person name="Hamamoto H."/>
            <person name="Osada H."/>
            <person name="Takahashi S."/>
        </authorList>
    </citation>
    <scope>NUCLEOTIDE SEQUENCE [LARGE SCALE GENOMIC DNA]</scope>
    <source>
        <strain evidence="3 4">SN-593</strain>
    </source>
</reference>
<dbReference type="InterPro" id="IPR023393">
    <property type="entry name" value="START-like_dom_sf"/>
</dbReference>
<name>A0A7U3UUP0_9ACTN</name>
<dbReference type="Gene3D" id="3.30.530.20">
    <property type="match status" value="1"/>
</dbReference>
<evidence type="ECO:0000313" key="4">
    <source>
        <dbReference type="Proteomes" id="UP000595703"/>
    </source>
</evidence>
<reference evidence="3 4" key="2">
    <citation type="journal article" date="2011" name="J. Antibiot.">
        <title>Furaquinocins I and J: novel polyketide isoprenoid hybrid compounds from Streptomyces reveromyceticus SN-593.</title>
        <authorList>
            <person name="Panthee S."/>
            <person name="Takahashi S."/>
            <person name="Takagi H."/>
            <person name="Nogawa T."/>
            <person name="Oowada E."/>
            <person name="Uramoto M."/>
            <person name="Osada H."/>
        </authorList>
    </citation>
    <scope>NUCLEOTIDE SEQUENCE [LARGE SCALE GENOMIC DNA]</scope>
    <source>
        <strain evidence="3 4">SN-593</strain>
    </source>
</reference>
<dbReference type="EMBL" id="AP018365">
    <property type="protein sequence ID" value="BBA99098.1"/>
    <property type="molecule type" value="Genomic_DNA"/>
</dbReference>
<feature type="transmembrane region" description="Helical" evidence="2">
    <location>
        <begin position="302"/>
        <end position="321"/>
    </location>
</feature>
<feature type="region of interest" description="Disordered" evidence="1">
    <location>
        <begin position="153"/>
        <end position="232"/>
    </location>
</feature>
<accession>A0A7U3UUP0</accession>
<evidence type="ECO:0008006" key="5">
    <source>
        <dbReference type="Google" id="ProtNLM"/>
    </source>
</evidence>
<protein>
    <recommendedName>
        <fullName evidence="5">Carbon monoxide dehydrogenase subunit G</fullName>
    </recommendedName>
</protein>
<gene>
    <name evidence="3" type="ORF">RVR_5575</name>
</gene>
<reference evidence="3 4" key="3">
    <citation type="journal article" date="2011" name="Nat. Chem. Biol.">
        <title>Reveromycin A biosynthesis uses RevG and RevJ for stereospecific spiroacetal formation.</title>
        <authorList>
            <person name="Takahashi S."/>
            <person name="Toyoda A."/>
            <person name="Sekiyama Y."/>
            <person name="Takagi H."/>
            <person name="Nogawa T."/>
            <person name="Uramoto M."/>
            <person name="Suzuki R."/>
            <person name="Koshino H."/>
            <person name="Kumano T."/>
            <person name="Panthee S."/>
            <person name="Dairi T."/>
            <person name="Ishikawa J."/>
            <person name="Ikeda H."/>
            <person name="Sakaki Y."/>
            <person name="Osada H."/>
        </authorList>
    </citation>
    <scope>NUCLEOTIDE SEQUENCE [LARGE SCALE GENOMIC DNA]</scope>
    <source>
        <strain evidence="3 4">SN-593</strain>
    </source>
</reference>
<feature type="compositionally biased region" description="Acidic residues" evidence="1">
    <location>
        <begin position="209"/>
        <end position="232"/>
    </location>
</feature>
<dbReference type="SUPFAM" id="SSF55961">
    <property type="entry name" value="Bet v1-like"/>
    <property type="match status" value="1"/>
</dbReference>
<keyword evidence="4" id="KW-1185">Reference proteome</keyword>
<keyword evidence="2" id="KW-1133">Transmembrane helix</keyword>